<accession>A0A7W3ITG6</accession>
<proteinExistence type="inferred from homology"/>
<comment type="caution">
    <text evidence="10">The sequence shown here is derived from an EMBL/GenBank/DDBJ whole genome shotgun (WGS) entry which is preliminary data.</text>
</comment>
<name>A0A7W3ITG6_9ACTN</name>
<evidence type="ECO:0000313" key="10">
    <source>
        <dbReference type="EMBL" id="MBA8794898.1"/>
    </source>
</evidence>
<reference evidence="10 11" key="1">
    <citation type="submission" date="2020-07" db="EMBL/GenBank/DDBJ databases">
        <title>Sequencing the genomes of 1000 actinobacteria strains.</title>
        <authorList>
            <person name="Klenk H.-P."/>
        </authorList>
    </citation>
    <scope>NUCLEOTIDE SEQUENCE [LARGE SCALE GENOMIC DNA]</scope>
    <source>
        <strain evidence="10 11">DSM 100723</strain>
    </source>
</reference>
<keyword evidence="6 7" id="KW-0418">Kinase</keyword>
<dbReference type="InterPro" id="IPR050512">
    <property type="entry name" value="Sulf_AdTrans/APS_kinase"/>
</dbReference>
<evidence type="ECO:0000256" key="8">
    <source>
        <dbReference type="SAM" id="MobiDB-lite"/>
    </source>
</evidence>
<dbReference type="NCBIfam" id="TIGR00455">
    <property type="entry name" value="apsK"/>
    <property type="match status" value="1"/>
</dbReference>
<dbReference type="Pfam" id="PF01583">
    <property type="entry name" value="APS_kinase"/>
    <property type="match status" value="1"/>
</dbReference>
<dbReference type="HAMAP" id="MF_00065">
    <property type="entry name" value="Adenylyl_sulf_kinase"/>
    <property type="match status" value="1"/>
</dbReference>
<comment type="similarity">
    <text evidence="6 7">Belongs to the APS kinase family.</text>
</comment>
<dbReference type="GO" id="GO:0004781">
    <property type="term" value="F:sulfate adenylyltransferase (ATP) activity"/>
    <property type="evidence" value="ECO:0007669"/>
    <property type="project" value="TreeGrafter"/>
</dbReference>
<keyword evidence="5 6" id="KW-0067">ATP-binding</keyword>
<dbReference type="GO" id="GO:0005524">
    <property type="term" value="F:ATP binding"/>
    <property type="evidence" value="ECO:0007669"/>
    <property type="project" value="UniProtKB-UniRule"/>
</dbReference>
<keyword evidence="6" id="KW-0597">Phosphoprotein</keyword>
<comment type="function">
    <text evidence="6 7">Catalyzes the synthesis of activated sulfate.</text>
</comment>
<evidence type="ECO:0000256" key="3">
    <source>
        <dbReference type="ARBA" id="ARBA00022679"/>
    </source>
</evidence>
<feature type="binding site" evidence="6">
    <location>
        <begin position="28"/>
        <end position="35"/>
    </location>
    <ligand>
        <name>ATP</name>
        <dbReference type="ChEBI" id="CHEBI:30616"/>
    </ligand>
</feature>
<dbReference type="GO" id="GO:0004020">
    <property type="term" value="F:adenylylsulfate kinase activity"/>
    <property type="evidence" value="ECO:0007669"/>
    <property type="project" value="UniProtKB-UniRule"/>
</dbReference>
<dbReference type="EC" id="2.7.1.25" evidence="2 6"/>
<keyword evidence="11" id="KW-1185">Reference proteome</keyword>
<evidence type="ECO:0000256" key="2">
    <source>
        <dbReference type="ARBA" id="ARBA00012121"/>
    </source>
</evidence>
<feature type="domain" description="APS kinase" evidence="9">
    <location>
        <begin position="21"/>
        <end position="172"/>
    </location>
</feature>
<dbReference type="Proteomes" id="UP000523079">
    <property type="component" value="Unassembled WGS sequence"/>
</dbReference>
<dbReference type="CDD" id="cd02027">
    <property type="entry name" value="APSK"/>
    <property type="match status" value="1"/>
</dbReference>
<dbReference type="PANTHER" id="PTHR42700:SF1">
    <property type="entry name" value="SULFATE ADENYLYLTRANSFERASE"/>
    <property type="match status" value="1"/>
</dbReference>
<comment type="caution">
    <text evidence="6">Lacks conserved residue(s) required for the propagation of feature annotation.</text>
</comment>
<dbReference type="EMBL" id="JACGWT010000004">
    <property type="protein sequence ID" value="MBA8794898.1"/>
    <property type="molecule type" value="Genomic_DNA"/>
</dbReference>
<evidence type="ECO:0000259" key="9">
    <source>
        <dbReference type="Pfam" id="PF01583"/>
    </source>
</evidence>
<dbReference type="InterPro" id="IPR002891">
    <property type="entry name" value="APS"/>
</dbReference>
<evidence type="ECO:0000256" key="6">
    <source>
        <dbReference type="HAMAP-Rule" id="MF_00065"/>
    </source>
</evidence>
<dbReference type="GO" id="GO:0010134">
    <property type="term" value="P:sulfate assimilation via adenylyl sulfate reduction"/>
    <property type="evidence" value="ECO:0007669"/>
    <property type="project" value="TreeGrafter"/>
</dbReference>
<evidence type="ECO:0000256" key="7">
    <source>
        <dbReference type="RuleBase" id="RU004347"/>
    </source>
</evidence>
<dbReference type="AlphaFoldDB" id="A0A7W3ITG6"/>
<evidence type="ECO:0000256" key="5">
    <source>
        <dbReference type="ARBA" id="ARBA00022840"/>
    </source>
</evidence>
<dbReference type="InterPro" id="IPR027417">
    <property type="entry name" value="P-loop_NTPase"/>
</dbReference>
<evidence type="ECO:0000313" key="11">
    <source>
        <dbReference type="Proteomes" id="UP000523079"/>
    </source>
</evidence>
<keyword evidence="3 6" id="KW-0808">Transferase</keyword>
<sequence length="211" mass="22479">MSGQVAERATTGTPVAGRRPGATVWFTGLPSAGKSTIAHALADRLRADGTDVRVLDGDEVRPHLSQGLGFSRADRDTNVRRIGWVARLLAEHGVVTLVPVIAPYAAARDAVRADHLDHGVAFAEVHVSTRLEVTEARDVKGLYAKARRGELSGLTGVDDPYEAPARPELVLDTEQLALEDAVRRSQALVDALVDGTHPISTSPGSDARRSE</sequence>
<dbReference type="PANTHER" id="PTHR42700">
    <property type="entry name" value="SULFATE ADENYLYLTRANSFERASE"/>
    <property type="match status" value="1"/>
</dbReference>
<dbReference type="GO" id="GO:0019379">
    <property type="term" value="P:sulfate assimilation, phosphoadenylyl sulfate reduction by phosphoadenylyl-sulfate reductase (thioredoxin)"/>
    <property type="evidence" value="ECO:0007669"/>
    <property type="project" value="TreeGrafter"/>
</dbReference>
<evidence type="ECO:0000256" key="4">
    <source>
        <dbReference type="ARBA" id="ARBA00022741"/>
    </source>
</evidence>
<dbReference type="GO" id="GO:0070814">
    <property type="term" value="P:hydrogen sulfide biosynthetic process"/>
    <property type="evidence" value="ECO:0007669"/>
    <property type="project" value="UniProtKB-UniRule"/>
</dbReference>
<dbReference type="RefSeq" id="WP_182560533.1">
    <property type="nucleotide sequence ID" value="NZ_JACGWT010000004.1"/>
</dbReference>
<gene>
    <name evidence="6" type="primary">cysC</name>
    <name evidence="10" type="ORF">FHX74_002526</name>
</gene>
<comment type="catalytic activity">
    <reaction evidence="1 6 7">
        <text>adenosine 5'-phosphosulfate + ATP = 3'-phosphoadenylyl sulfate + ADP + H(+)</text>
        <dbReference type="Rhea" id="RHEA:24152"/>
        <dbReference type="ChEBI" id="CHEBI:15378"/>
        <dbReference type="ChEBI" id="CHEBI:30616"/>
        <dbReference type="ChEBI" id="CHEBI:58243"/>
        <dbReference type="ChEBI" id="CHEBI:58339"/>
        <dbReference type="ChEBI" id="CHEBI:456216"/>
        <dbReference type="EC" id="2.7.1.25"/>
    </reaction>
</comment>
<dbReference type="InterPro" id="IPR059117">
    <property type="entry name" value="APS_kinase_dom"/>
</dbReference>
<dbReference type="Gene3D" id="3.40.50.300">
    <property type="entry name" value="P-loop containing nucleotide triphosphate hydrolases"/>
    <property type="match status" value="1"/>
</dbReference>
<organism evidence="10 11">
    <name type="scientific">Microlunatus kandeliicorticis</name>
    <dbReference type="NCBI Taxonomy" id="1759536"/>
    <lineage>
        <taxon>Bacteria</taxon>
        <taxon>Bacillati</taxon>
        <taxon>Actinomycetota</taxon>
        <taxon>Actinomycetes</taxon>
        <taxon>Propionibacteriales</taxon>
        <taxon>Propionibacteriaceae</taxon>
        <taxon>Microlunatus</taxon>
    </lineage>
</organism>
<dbReference type="SUPFAM" id="SSF52540">
    <property type="entry name" value="P-loop containing nucleoside triphosphate hydrolases"/>
    <property type="match status" value="1"/>
</dbReference>
<comment type="pathway">
    <text evidence="6 7">Sulfur metabolism; hydrogen sulfide biosynthesis; sulfite from sulfate: step 2/3.</text>
</comment>
<dbReference type="NCBIfam" id="NF003013">
    <property type="entry name" value="PRK03846.1"/>
    <property type="match status" value="1"/>
</dbReference>
<keyword evidence="4 6" id="KW-0547">Nucleotide-binding</keyword>
<dbReference type="UniPathway" id="UPA00140">
    <property type="reaction ID" value="UER00205"/>
</dbReference>
<evidence type="ECO:0000256" key="1">
    <source>
        <dbReference type="ARBA" id="ARBA00001823"/>
    </source>
</evidence>
<protein>
    <recommendedName>
        <fullName evidence="2 6">Adenylyl-sulfate kinase</fullName>
        <ecNumber evidence="2 6">2.7.1.25</ecNumber>
    </recommendedName>
    <alternativeName>
        <fullName evidence="6">APS kinase</fullName>
    </alternativeName>
    <alternativeName>
        <fullName evidence="6">ATP adenosine-5'-phosphosulfate 3'-phosphotransferase</fullName>
    </alternativeName>
    <alternativeName>
        <fullName evidence="6">Adenosine-5'-phosphosulfate kinase</fullName>
    </alternativeName>
</protein>
<dbReference type="GO" id="GO:0005737">
    <property type="term" value="C:cytoplasm"/>
    <property type="evidence" value="ECO:0007669"/>
    <property type="project" value="TreeGrafter"/>
</dbReference>
<feature type="region of interest" description="Disordered" evidence="8">
    <location>
        <begin position="1"/>
        <end position="20"/>
    </location>
</feature>